<evidence type="ECO:0000256" key="12">
    <source>
        <dbReference type="RuleBase" id="RU362111"/>
    </source>
</evidence>
<evidence type="ECO:0000256" key="3">
    <source>
        <dbReference type="ARBA" id="ARBA00010759"/>
    </source>
</evidence>
<name>A0A8S0SVB4_OLEEU</name>
<dbReference type="InterPro" id="IPR023635">
    <property type="entry name" value="Peptide_deformylase"/>
</dbReference>
<keyword evidence="5 12" id="KW-0150">Chloroplast</keyword>
<evidence type="ECO:0000256" key="4">
    <source>
        <dbReference type="ARBA" id="ARBA00012175"/>
    </source>
</evidence>
<dbReference type="NCBIfam" id="NF001159">
    <property type="entry name" value="PRK00150.1-3"/>
    <property type="match status" value="1"/>
</dbReference>
<comment type="catalytic activity">
    <reaction evidence="12">
        <text>N-terminal N-formyl-L-methionyl-[peptide] + H2O = N-terminal L-methionyl-[peptide] + formate</text>
        <dbReference type="Rhea" id="RHEA:24420"/>
        <dbReference type="Rhea" id="RHEA-COMP:10639"/>
        <dbReference type="Rhea" id="RHEA-COMP:10640"/>
        <dbReference type="ChEBI" id="CHEBI:15377"/>
        <dbReference type="ChEBI" id="CHEBI:15740"/>
        <dbReference type="ChEBI" id="CHEBI:49298"/>
        <dbReference type="ChEBI" id="CHEBI:64731"/>
        <dbReference type="EC" id="3.5.1.88"/>
    </reaction>
</comment>
<evidence type="ECO:0000256" key="8">
    <source>
        <dbReference type="ARBA" id="ARBA00022801"/>
    </source>
</evidence>
<dbReference type="PANTHER" id="PTHR10458:SF22">
    <property type="entry name" value="PEPTIDE DEFORMYLASE"/>
    <property type="match status" value="1"/>
</dbReference>
<keyword evidence="11" id="KW-0408">Iron</keyword>
<dbReference type="Pfam" id="PF01327">
    <property type="entry name" value="Pep_deformylase"/>
    <property type="match status" value="1"/>
</dbReference>
<proteinExistence type="inferred from homology"/>
<dbReference type="GO" id="GO:0009507">
    <property type="term" value="C:chloroplast"/>
    <property type="evidence" value="ECO:0007669"/>
    <property type="project" value="UniProtKB-SubCell"/>
</dbReference>
<dbReference type="EMBL" id="CACTIH010005543">
    <property type="protein sequence ID" value="CAA2997118.1"/>
    <property type="molecule type" value="Genomic_DNA"/>
</dbReference>
<evidence type="ECO:0000313" key="15">
    <source>
        <dbReference type="Proteomes" id="UP000594638"/>
    </source>
</evidence>
<comment type="subcellular location">
    <subcellularLocation>
        <location evidence="2 12">Plastid</location>
        <location evidence="2 12">Chloroplast</location>
    </subcellularLocation>
</comment>
<dbReference type="PRINTS" id="PR01576">
    <property type="entry name" value="PDEFORMYLASE"/>
</dbReference>
<comment type="function">
    <text evidence="12">Removes the formyl group from the N-terminal Met of newly synthesized proteins.</text>
</comment>
<keyword evidence="10 12" id="KW-0809">Transit peptide</keyword>
<evidence type="ECO:0000256" key="9">
    <source>
        <dbReference type="ARBA" id="ARBA00022917"/>
    </source>
</evidence>
<feature type="region of interest" description="Disordered" evidence="13">
    <location>
        <begin position="251"/>
        <end position="278"/>
    </location>
</feature>
<comment type="caution">
    <text evidence="14">The sequence shown here is derived from an EMBL/GenBank/DDBJ whole genome shotgun (WGS) entry which is preliminary data.</text>
</comment>
<evidence type="ECO:0000256" key="13">
    <source>
        <dbReference type="SAM" id="MobiDB-lite"/>
    </source>
</evidence>
<dbReference type="CDD" id="cd00487">
    <property type="entry name" value="Pep_deformylase"/>
    <property type="match status" value="1"/>
</dbReference>
<dbReference type="OrthoDB" id="276063at2759"/>
<reference evidence="14 15" key="1">
    <citation type="submission" date="2019-12" db="EMBL/GenBank/DDBJ databases">
        <authorList>
            <person name="Alioto T."/>
            <person name="Alioto T."/>
            <person name="Gomez Garrido J."/>
        </authorList>
    </citation>
    <scope>NUCLEOTIDE SEQUENCE [LARGE SCALE GENOMIC DNA]</scope>
</reference>
<evidence type="ECO:0000256" key="5">
    <source>
        <dbReference type="ARBA" id="ARBA00022528"/>
    </source>
</evidence>
<evidence type="ECO:0000256" key="6">
    <source>
        <dbReference type="ARBA" id="ARBA00022640"/>
    </source>
</evidence>
<dbReference type="InterPro" id="IPR036821">
    <property type="entry name" value="Peptide_deformylase_sf"/>
</dbReference>
<accession>A0A8S0SVB4</accession>
<dbReference type="Gramene" id="OE9A004862T5">
    <property type="protein sequence ID" value="OE9A004862C5"/>
    <property type="gene ID" value="OE9A004862"/>
</dbReference>
<keyword evidence="15" id="KW-1185">Reference proteome</keyword>
<dbReference type="FunFam" id="3.90.45.10:FF:000006">
    <property type="entry name" value="Peptide deformylase"/>
    <property type="match status" value="1"/>
</dbReference>
<dbReference type="Gramene" id="OE9A004862T2">
    <property type="protein sequence ID" value="OE9A004862C2"/>
    <property type="gene ID" value="OE9A004862"/>
</dbReference>
<evidence type="ECO:0000313" key="14">
    <source>
        <dbReference type="EMBL" id="CAA2997118.1"/>
    </source>
</evidence>
<dbReference type="Gene3D" id="3.90.45.10">
    <property type="entry name" value="Peptide deformylase"/>
    <property type="match status" value="1"/>
</dbReference>
<evidence type="ECO:0000256" key="1">
    <source>
        <dbReference type="ARBA" id="ARBA00001954"/>
    </source>
</evidence>
<dbReference type="Proteomes" id="UP000594638">
    <property type="component" value="Unassembled WGS sequence"/>
</dbReference>
<dbReference type="SUPFAM" id="SSF56420">
    <property type="entry name" value="Peptide deformylase"/>
    <property type="match status" value="1"/>
</dbReference>
<keyword evidence="9 12" id="KW-0648">Protein biosynthesis</keyword>
<comment type="cofactor">
    <cofactor evidence="1">
        <name>Fe(2+)</name>
        <dbReference type="ChEBI" id="CHEBI:29033"/>
    </cofactor>
</comment>
<evidence type="ECO:0000256" key="2">
    <source>
        <dbReference type="ARBA" id="ARBA00004229"/>
    </source>
</evidence>
<keyword evidence="8 12" id="KW-0378">Hydrolase</keyword>
<organism evidence="14 15">
    <name type="scientific">Olea europaea subsp. europaea</name>
    <dbReference type="NCBI Taxonomy" id="158383"/>
    <lineage>
        <taxon>Eukaryota</taxon>
        <taxon>Viridiplantae</taxon>
        <taxon>Streptophyta</taxon>
        <taxon>Embryophyta</taxon>
        <taxon>Tracheophyta</taxon>
        <taxon>Spermatophyta</taxon>
        <taxon>Magnoliopsida</taxon>
        <taxon>eudicotyledons</taxon>
        <taxon>Gunneridae</taxon>
        <taxon>Pentapetalae</taxon>
        <taxon>asterids</taxon>
        <taxon>lamiids</taxon>
        <taxon>Lamiales</taxon>
        <taxon>Oleaceae</taxon>
        <taxon>Oleeae</taxon>
        <taxon>Olea</taxon>
    </lineage>
</organism>
<gene>
    <name evidence="14" type="ORF">OLEA9_A004862</name>
</gene>
<dbReference type="GO" id="GO:0042586">
    <property type="term" value="F:peptide deformylase activity"/>
    <property type="evidence" value="ECO:0007669"/>
    <property type="project" value="UniProtKB-EC"/>
</dbReference>
<dbReference type="PANTHER" id="PTHR10458">
    <property type="entry name" value="PEPTIDE DEFORMYLASE"/>
    <property type="match status" value="1"/>
</dbReference>
<evidence type="ECO:0000256" key="10">
    <source>
        <dbReference type="ARBA" id="ARBA00022946"/>
    </source>
</evidence>
<dbReference type="GO" id="GO:0046872">
    <property type="term" value="F:metal ion binding"/>
    <property type="evidence" value="ECO:0007669"/>
    <property type="project" value="UniProtKB-KW"/>
</dbReference>
<dbReference type="EC" id="3.5.1.88" evidence="4 12"/>
<dbReference type="EMBL" id="CACTIH010005543">
    <property type="protein sequence ID" value="CAA2997116.1"/>
    <property type="molecule type" value="Genomic_DNA"/>
</dbReference>
<keyword evidence="7 12" id="KW-0479">Metal-binding</keyword>
<dbReference type="GO" id="GO:0006412">
    <property type="term" value="P:translation"/>
    <property type="evidence" value="ECO:0007669"/>
    <property type="project" value="UniProtKB-KW"/>
</dbReference>
<evidence type="ECO:0000256" key="7">
    <source>
        <dbReference type="ARBA" id="ARBA00022723"/>
    </source>
</evidence>
<dbReference type="AlphaFoldDB" id="A0A8S0SVB4"/>
<evidence type="ECO:0000256" key="11">
    <source>
        <dbReference type="ARBA" id="ARBA00023004"/>
    </source>
</evidence>
<dbReference type="NCBIfam" id="TIGR00079">
    <property type="entry name" value="pept_deformyl"/>
    <property type="match status" value="1"/>
</dbReference>
<protein>
    <recommendedName>
        <fullName evidence="4 12">Peptide deformylase</fullName>
        <ecNumber evidence="4 12">3.5.1.88</ecNumber>
    </recommendedName>
</protein>
<sequence length="278" mass="31688">MAAATWLHSSAPSNALRPFLRRTAALLRPNYRRIHQFTLISPITFSSEKYKPLEPLVRSRARRNLSSMIKDDEVASPDDLHFEGQLKVVEYPDPILRARNKRINSFDDSLKKLADEMFDVMYRTDGIGLSAPQVGINVQLMVFNPVGERGEGEEIVLVNPRVDRYSRKLVLYNEGCLSFPGIYADVERPDSLKVDAQDVAGARFKVNLSGLPARVFQHEYDHLQGILFFDKMSDEVLDSIREDLQAMEKRYEEKTGFPSPERIDARRKRKAAVGFGKS</sequence>
<dbReference type="HAMAP" id="MF_00163">
    <property type="entry name" value="Pep_deformylase"/>
    <property type="match status" value="1"/>
</dbReference>
<keyword evidence="6 12" id="KW-0934">Plastid</keyword>
<comment type="similarity">
    <text evidence="3 12">Belongs to the polypeptide deformylase family.</text>
</comment>